<dbReference type="InterPro" id="IPR001223">
    <property type="entry name" value="Glyco_hydro18_cat"/>
</dbReference>
<gene>
    <name evidence="3" type="ORF">J42TS3_08090</name>
</gene>
<evidence type="ECO:0000313" key="3">
    <source>
        <dbReference type="EMBL" id="GIP51774.1"/>
    </source>
</evidence>
<evidence type="ECO:0000259" key="2">
    <source>
        <dbReference type="PROSITE" id="PS51910"/>
    </source>
</evidence>
<dbReference type="InterPro" id="IPR017853">
    <property type="entry name" value="GH"/>
</dbReference>
<dbReference type="Gene3D" id="3.20.20.80">
    <property type="entry name" value="Glycosidases"/>
    <property type="match status" value="1"/>
</dbReference>
<dbReference type="SUPFAM" id="SSF51445">
    <property type="entry name" value="(Trans)glycosidases"/>
    <property type="match status" value="1"/>
</dbReference>
<keyword evidence="4" id="KW-1185">Reference proteome</keyword>
<evidence type="ECO:0008006" key="5">
    <source>
        <dbReference type="Google" id="ProtNLM"/>
    </source>
</evidence>
<dbReference type="SMART" id="SM00636">
    <property type="entry name" value="Glyco_18"/>
    <property type="match status" value="1"/>
</dbReference>
<protein>
    <recommendedName>
        <fullName evidence="5">Glycoside hydrolase</fullName>
    </recommendedName>
</protein>
<dbReference type="InterPro" id="IPR029070">
    <property type="entry name" value="Chitinase_insertion_sf"/>
</dbReference>
<feature type="domain" description="SLH" evidence="1">
    <location>
        <begin position="101"/>
        <end position="163"/>
    </location>
</feature>
<dbReference type="Pfam" id="PF00704">
    <property type="entry name" value="Glyco_hydro_18"/>
    <property type="match status" value="1"/>
</dbReference>
<dbReference type="PROSITE" id="PS51272">
    <property type="entry name" value="SLH"/>
    <property type="match status" value="3"/>
</dbReference>
<feature type="domain" description="SLH" evidence="1">
    <location>
        <begin position="1"/>
        <end position="35"/>
    </location>
</feature>
<evidence type="ECO:0000259" key="1">
    <source>
        <dbReference type="PROSITE" id="PS51272"/>
    </source>
</evidence>
<evidence type="ECO:0000313" key="4">
    <source>
        <dbReference type="Proteomes" id="UP000679992"/>
    </source>
</evidence>
<feature type="domain" description="SLH" evidence="1">
    <location>
        <begin position="36"/>
        <end position="99"/>
    </location>
</feature>
<name>A0ABQ4M703_9BACL</name>
<dbReference type="InterPro" id="IPR001119">
    <property type="entry name" value="SLH_dom"/>
</dbReference>
<dbReference type="Pfam" id="PF00395">
    <property type="entry name" value="SLH"/>
    <property type="match status" value="3"/>
</dbReference>
<dbReference type="EMBL" id="BOSL01000002">
    <property type="protein sequence ID" value="GIP51774.1"/>
    <property type="molecule type" value="Genomic_DNA"/>
</dbReference>
<dbReference type="InterPro" id="IPR011583">
    <property type="entry name" value="Chitinase_II/V-like_cat"/>
</dbReference>
<reference evidence="3 4" key="1">
    <citation type="submission" date="2021-03" db="EMBL/GenBank/DDBJ databases">
        <title>Antimicrobial resistance genes in bacteria isolated from Japanese honey, and their potential for conferring macrolide and lincosamide resistance in the American foulbrood pathogen Paenibacillus larvae.</title>
        <authorList>
            <person name="Okamoto M."/>
            <person name="Kumagai M."/>
            <person name="Kanamori H."/>
            <person name="Takamatsu D."/>
        </authorList>
    </citation>
    <scope>NUCLEOTIDE SEQUENCE [LARGE SCALE GENOMIC DNA]</scope>
    <source>
        <strain evidence="3 4">J42TS3</strain>
    </source>
</reference>
<dbReference type="Gene3D" id="3.10.50.10">
    <property type="match status" value="1"/>
</dbReference>
<dbReference type="Proteomes" id="UP000679992">
    <property type="component" value="Unassembled WGS sequence"/>
</dbReference>
<proteinExistence type="predicted"/>
<organism evidence="3 4">
    <name type="scientific">Paenibacillus vini</name>
    <dbReference type="NCBI Taxonomy" id="1476024"/>
    <lineage>
        <taxon>Bacteria</taxon>
        <taxon>Bacillati</taxon>
        <taxon>Bacillota</taxon>
        <taxon>Bacilli</taxon>
        <taxon>Bacillales</taxon>
        <taxon>Paenibacillaceae</taxon>
        <taxon>Paenibacillus</taxon>
    </lineage>
</organism>
<dbReference type="PANTHER" id="PTHR46066:SF2">
    <property type="entry name" value="CHITINASE DOMAIN-CONTAINING PROTEIN 1"/>
    <property type="match status" value="1"/>
</dbReference>
<accession>A0ABQ4M703</accession>
<feature type="domain" description="GH18" evidence="2">
    <location>
        <begin position="165"/>
        <end position="477"/>
    </location>
</feature>
<comment type="caution">
    <text evidence="3">The sequence shown here is derived from an EMBL/GenBank/DDBJ whole genome shotgun (WGS) entry which is preliminary data.</text>
</comment>
<dbReference type="PROSITE" id="PS51910">
    <property type="entry name" value="GH18_2"/>
    <property type="match status" value="1"/>
</dbReference>
<sequence>MNGTSDNVFSPAKPITRAEFIITVNRILGLESVSSSVPAYKDVAKGDWFYSGVQAQTELGLTEGKGDGTFAPFQPVTRQEAAVWIVRILNEQASGTGTGLNYGYKDADLIAPWARPYVAAISKLGLMEGSGGRFNPVQSLTRQETATILDRILQNDAWSRKLSAKAPAAIQLGWQYDQTDEQFKQSVLKSNVNVLSPRWFFLNEDGSISDHSDANLSAWAKKNGKQVWAMFGNRLNQENTHSLLSSGEKSAAAIAKIKSLAVKSGLHGINLDFENVAATDGRAFTAFVSELARQLHANGMTLSVDVSPDLGTDWTEAFDYASLGKIADYIVLMGYDEHWAGGPAGSVSSLPWVEYGLETLLKQVPASKVILALPLYVRDWTVDSKGNTINSEDLSLGEQFQRIARFGVKPEWNSQLGQYTTKYYSSAAHKIWLEDSRSLTQKYTMALEENIAGFAYWSIGGDTPEVWPALRNAAKYSAIKSQR</sequence>
<dbReference type="PANTHER" id="PTHR46066">
    <property type="entry name" value="CHITINASE DOMAIN-CONTAINING PROTEIN 1 FAMILY MEMBER"/>
    <property type="match status" value="1"/>
</dbReference>